<dbReference type="AlphaFoldDB" id="A0AAD6ERT1"/>
<dbReference type="Proteomes" id="UP001210211">
    <property type="component" value="Unassembled WGS sequence"/>
</dbReference>
<dbReference type="GO" id="GO:0016763">
    <property type="term" value="F:pentosyltransferase activity"/>
    <property type="evidence" value="ECO:0007669"/>
    <property type="project" value="UniProtKB-ARBA"/>
</dbReference>
<comment type="subcellular location">
    <subcellularLocation>
        <location evidence="1">Golgi apparatus membrane</location>
        <topology evidence="1">Single-pass type II membrane protein</topology>
    </subcellularLocation>
</comment>
<dbReference type="GO" id="GO:0000139">
    <property type="term" value="C:Golgi membrane"/>
    <property type="evidence" value="ECO:0007669"/>
    <property type="project" value="UniProtKB-SubCell"/>
</dbReference>
<reference evidence="11 12" key="1">
    <citation type="journal article" date="2022" name="Cell">
        <title>Repeat-based holocentromeres influence genome architecture and karyotype evolution.</title>
        <authorList>
            <person name="Hofstatter P.G."/>
            <person name="Thangavel G."/>
            <person name="Lux T."/>
            <person name="Neumann P."/>
            <person name="Vondrak T."/>
            <person name="Novak P."/>
            <person name="Zhang M."/>
            <person name="Costa L."/>
            <person name="Castellani M."/>
            <person name="Scott A."/>
            <person name="Toegelov H."/>
            <person name="Fuchs J."/>
            <person name="Mata-Sucre Y."/>
            <person name="Dias Y."/>
            <person name="Vanzela A.L.L."/>
            <person name="Huettel B."/>
            <person name="Almeida C.C.S."/>
            <person name="Simkova H."/>
            <person name="Souza G."/>
            <person name="Pedrosa-Harand A."/>
            <person name="Macas J."/>
            <person name="Mayer K.F.X."/>
            <person name="Houben A."/>
            <person name="Marques A."/>
        </authorList>
    </citation>
    <scope>NUCLEOTIDE SEQUENCE [LARGE SCALE GENOMIC DNA]</scope>
    <source>
        <strain evidence="11">RhyTen1mFocal</strain>
    </source>
</reference>
<dbReference type="EMBL" id="JAMRDG010000001">
    <property type="protein sequence ID" value="KAJ3698817.1"/>
    <property type="molecule type" value="Genomic_DNA"/>
</dbReference>
<dbReference type="PANTHER" id="PTHR20961:SF38">
    <property type="entry name" value="PROTEIN O-LINKED-MANNOSE BETA-1,4-N-ACETYLGLUCOSAMINYLTRANSFERASE 2"/>
    <property type="match status" value="1"/>
</dbReference>
<evidence type="ECO:0000256" key="4">
    <source>
        <dbReference type="ARBA" id="ARBA00022679"/>
    </source>
</evidence>
<comment type="caution">
    <text evidence="11">The sequence shown here is derived from an EMBL/GenBank/DDBJ whole genome shotgun (WGS) entry which is preliminary data.</text>
</comment>
<proteinExistence type="predicted"/>
<evidence type="ECO:0000256" key="8">
    <source>
        <dbReference type="ARBA" id="ARBA00023180"/>
    </source>
</evidence>
<accession>A0AAD6ERT1</accession>
<protein>
    <recommendedName>
        <fullName evidence="10">Glycosyltransferase 61 catalytic domain-containing protein</fullName>
    </recommendedName>
</protein>
<evidence type="ECO:0000256" key="9">
    <source>
        <dbReference type="SAM" id="MobiDB-lite"/>
    </source>
</evidence>
<keyword evidence="6" id="KW-1133">Transmembrane helix</keyword>
<feature type="domain" description="Glycosyltransferase 61 catalytic" evidence="10">
    <location>
        <begin position="252"/>
        <end position="348"/>
    </location>
</feature>
<evidence type="ECO:0000256" key="2">
    <source>
        <dbReference type="ARBA" id="ARBA00004881"/>
    </source>
</evidence>
<keyword evidence="5" id="KW-0812">Transmembrane</keyword>
<dbReference type="Pfam" id="PF04577">
    <property type="entry name" value="Glyco_transf_61"/>
    <property type="match status" value="1"/>
</dbReference>
<evidence type="ECO:0000256" key="1">
    <source>
        <dbReference type="ARBA" id="ARBA00004323"/>
    </source>
</evidence>
<organism evidence="11 12">
    <name type="scientific">Rhynchospora tenuis</name>
    <dbReference type="NCBI Taxonomy" id="198213"/>
    <lineage>
        <taxon>Eukaryota</taxon>
        <taxon>Viridiplantae</taxon>
        <taxon>Streptophyta</taxon>
        <taxon>Embryophyta</taxon>
        <taxon>Tracheophyta</taxon>
        <taxon>Spermatophyta</taxon>
        <taxon>Magnoliopsida</taxon>
        <taxon>Liliopsida</taxon>
        <taxon>Poales</taxon>
        <taxon>Cyperaceae</taxon>
        <taxon>Cyperoideae</taxon>
        <taxon>Rhynchosporeae</taxon>
        <taxon>Rhynchospora</taxon>
    </lineage>
</organism>
<keyword evidence="3" id="KW-0328">Glycosyltransferase</keyword>
<dbReference type="PANTHER" id="PTHR20961">
    <property type="entry name" value="GLYCOSYLTRANSFERASE"/>
    <property type="match status" value="1"/>
</dbReference>
<sequence length="519" mass="59068">MTIPHDKPFKHSKKPKTVVIISCLGSLLLFLQFTAFQSPLHFSWSLASYAPANQTLMAMLRDSVTFLPLKDLRYSDEPTSGHTWFMSSVNDTFEPNDSEYLHFPSNSSKGRMLCLLSHDRHDGARNSYAFAWPNALPHGATLLPGLTYISDTYYDYTNLWHGISALVPFVGWHMRKGCAVSPARWVLFHWGELRTGMGTWIKSIAEVTIGKVNIETFEMIDGPVCFEEAVVFRHNQGAMAKMRLREVYERIKCMAREFCKVDMEKIKSDKEIRMTLLLRTVSRSFKNETTVVRIFEEECAKVETCTFRAVKSENLTFCDQVRVLSETDILATPHGAQMTNMIFMERNGSLMEFYPTGWKEMAGGGQYVFRWLADWAGMKHQGSWWDDGGPACNGTAPNLDCFDAFKDRQIGHDAAYFAQWANRVILEMKENKRNASVALHSVPAQATKQQFRTFYTLDPENLANTKSIFCCLAGTCASPQQTTRTRYVSPLPDLFEGPYAEKQREISSLDPSNKHTTEN</sequence>
<keyword evidence="12" id="KW-1185">Reference proteome</keyword>
<name>A0AAD6ERT1_9POAL</name>
<dbReference type="InterPro" id="IPR049625">
    <property type="entry name" value="Glyco_transf_61_cat"/>
</dbReference>
<evidence type="ECO:0000256" key="5">
    <source>
        <dbReference type="ARBA" id="ARBA00022692"/>
    </source>
</evidence>
<evidence type="ECO:0000256" key="7">
    <source>
        <dbReference type="ARBA" id="ARBA00023136"/>
    </source>
</evidence>
<evidence type="ECO:0000259" key="10">
    <source>
        <dbReference type="Pfam" id="PF04577"/>
    </source>
</evidence>
<evidence type="ECO:0000313" key="11">
    <source>
        <dbReference type="EMBL" id="KAJ3698817.1"/>
    </source>
</evidence>
<evidence type="ECO:0000256" key="6">
    <source>
        <dbReference type="ARBA" id="ARBA00022989"/>
    </source>
</evidence>
<gene>
    <name evidence="11" type="ORF">LUZ61_002522</name>
</gene>
<keyword evidence="4" id="KW-0808">Transferase</keyword>
<evidence type="ECO:0000256" key="3">
    <source>
        <dbReference type="ARBA" id="ARBA00022676"/>
    </source>
</evidence>
<comment type="pathway">
    <text evidence="2">Glycan metabolism.</text>
</comment>
<feature type="region of interest" description="Disordered" evidence="9">
    <location>
        <begin position="500"/>
        <end position="519"/>
    </location>
</feature>
<dbReference type="InterPro" id="IPR007657">
    <property type="entry name" value="Glycosyltransferase_61"/>
</dbReference>
<keyword evidence="8" id="KW-0325">Glycoprotein</keyword>
<keyword evidence="7" id="KW-0472">Membrane</keyword>
<evidence type="ECO:0000313" key="12">
    <source>
        <dbReference type="Proteomes" id="UP001210211"/>
    </source>
</evidence>